<sequence length="172" mass="19410">MPIPALVLPLAGSVYKNPSVPAPGWAAERGWRAMALRFEALHPEGICPGWSIVVKGETSSSSSMFEINLLCEPGDQIALHFNPRLSSSRIVCNSFLNSHWGQEEVNSTFPFKAKEPFQVEIYSDQDYFHVFINENKVLQYKHRQKNLSSITKLQILDDIDISSVEITKRGLY</sequence>
<protein>
    <recommendedName>
        <fullName evidence="2">Galectin</fullName>
    </recommendedName>
</protein>
<keyword evidence="5" id="KW-1185">Reference proteome</keyword>
<organism evidence="4 5">
    <name type="scientific">Chloebia gouldiae</name>
    <name type="common">Gouldian finch</name>
    <name type="synonym">Erythrura gouldiae</name>
    <dbReference type="NCBI Taxonomy" id="44316"/>
    <lineage>
        <taxon>Eukaryota</taxon>
        <taxon>Metazoa</taxon>
        <taxon>Chordata</taxon>
        <taxon>Craniata</taxon>
        <taxon>Vertebrata</taxon>
        <taxon>Euteleostomi</taxon>
        <taxon>Archelosauria</taxon>
        <taxon>Archosauria</taxon>
        <taxon>Dinosauria</taxon>
        <taxon>Saurischia</taxon>
        <taxon>Theropoda</taxon>
        <taxon>Coelurosauria</taxon>
        <taxon>Aves</taxon>
        <taxon>Neognathae</taxon>
        <taxon>Neoaves</taxon>
        <taxon>Telluraves</taxon>
        <taxon>Australaves</taxon>
        <taxon>Passeriformes</taxon>
        <taxon>Passeroidea</taxon>
        <taxon>Passeridae</taxon>
        <taxon>Chloebia</taxon>
    </lineage>
</organism>
<dbReference type="Gene3D" id="2.60.120.200">
    <property type="match status" value="1"/>
</dbReference>
<dbReference type="SMART" id="SM00276">
    <property type="entry name" value="GLECT"/>
    <property type="match status" value="1"/>
</dbReference>
<dbReference type="GO" id="GO:0030246">
    <property type="term" value="F:carbohydrate binding"/>
    <property type="evidence" value="ECO:0007669"/>
    <property type="project" value="UniProtKB-UniRule"/>
</dbReference>
<evidence type="ECO:0000256" key="1">
    <source>
        <dbReference type="ARBA" id="ARBA00022734"/>
    </source>
</evidence>
<evidence type="ECO:0000313" key="4">
    <source>
        <dbReference type="EMBL" id="RLW01415.1"/>
    </source>
</evidence>
<dbReference type="STRING" id="44316.ENSEGOP00005008442"/>
<dbReference type="AlphaFoldDB" id="A0A3L8SFV0"/>
<dbReference type="PANTHER" id="PTHR11346">
    <property type="entry name" value="GALECTIN"/>
    <property type="match status" value="1"/>
</dbReference>
<dbReference type="SUPFAM" id="SSF49899">
    <property type="entry name" value="Concanavalin A-like lectins/glucanases"/>
    <property type="match status" value="1"/>
</dbReference>
<evidence type="ECO:0000313" key="5">
    <source>
        <dbReference type="Proteomes" id="UP000276834"/>
    </source>
</evidence>
<reference evidence="4 5" key="1">
    <citation type="journal article" date="2018" name="Proc. R. Soc. B">
        <title>A non-coding region near Follistatin controls head colour polymorphism in the Gouldian finch.</title>
        <authorList>
            <person name="Toomey M.B."/>
            <person name="Marques C.I."/>
            <person name="Andrade P."/>
            <person name="Araujo P.M."/>
            <person name="Sabatino S."/>
            <person name="Gazda M.A."/>
            <person name="Afonso S."/>
            <person name="Lopes R.J."/>
            <person name="Corbo J.C."/>
            <person name="Carneiro M."/>
        </authorList>
    </citation>
    <scope>NUCLEOTIDE SEQUENCE [LARGE SCALE GENOMIC DNA]</scope>
    <source>
        <strain evidence="4">Red01</strain>
        <tissue evidence="4">Muscle</tissue>
    </source>
</reference>
<dbReference type="CDD" id="cd00070">
    <property type="entry name" value="GLECT"/>
    <property type="match status" value="1"/>
</dbReference>
<name>A0A3L8SFV0_CHLGU</name>
<dbReference type="Pfam" id="PF00337">
    <property type="entry name" value="Gal-bind_lectin"/>
    <property type="match status" value="1"/>
</dbReference>
<dbReference type="InterPro" id="IPR001079">
    <property type="entry name" value="Galectin_CRD"/>
</dbReference>
<dbReference type="InterPro" id="IPR013320">
    <property type="entry name" value="ConA-like_dom_sf"/>
</dbReference>
<dbReference type="PANTHER" id="PTHR11346:SF21">
    <property type="entry name" value="GRIFIN"/>
    <property type="match status" value="1"/>
</dbReference>
<evidence type="ECO:0000259" key="3">
    <source>
        <dbReference type="PROSITE" id="PS51304"/>
    </source>
</evidence>
<dbReference type="InterPro" id="IPR044156">
    <property type="entry name" value="Galectin-like"/>
</dbReference>
<proteinExistence type="predicted"/>
<feature type="domain" description="Galectin" evidence="3">
    <location>
        <begin position="38"/>
        <end position="167"/>
    </location>
</feature>
<gene>
    <name evidence="4" type="ORF">DV515_00007851</name>
</gene>
<accession>A0A3L8SFV0</accession>
<comment type="caution">
    <text evidence="4">The sequence shown here is derived from an EMBL/GenBank/DDBJ whole genome shotgun (WGS) entry which is preliminary data.</text>
</comment>
<dbReference type="FunFam" id="2.60.120.200:FF:000021">
    <property type="entry name" value="Galectin"/>
    <property type="match status" value="1"/>
</dbReference>
<dbReference type="OrthoDB" id="8112755at2759"/>
<dbReference type="SMART" id="SM00908">
    <property type="entry name" value="Gal-bind_lectin"/>
    <property type="match status" value="1"/>
</dbReference>
<evidence type="ECO:0000256" key="2">
    <source>
        <dbReference type="RuleBase" id="RU102079"/>
    </source>
</evidence>
<keyword evidence="1 2" id="KW-0430">Lectin</keyword>
<dbReference type="PROSITE" id="PS51304">
    <property type="entry name" value="GALECTIN"/>
    <property type="match status" value="1"/>
</dbReference>
<dbReference type="Proteomes" id="UP000276834">
    <property type="component" value="Unassembled WGS sequence"/>
</dbReference>
<dbReference type="EMBL" id="QUSF01000022">
    <property type="protein sequence ID" value="RLW01415.1"/>
    <property type="molecule type" value="Genomic_DNA"/>
</dbReference>